<dbReference type="EMBL" id="BMQQ01000009">
    <property type="protein sequence ID" value="GGT33911.1"/>
    <property type="molecule type" value="Genomic_DNA"/>
</dbReference>
<accession>A0A918H359</accession>
<feature type="transmembrane region" description="Helical" evidence="2">
    <location>
        <begin position="35"/>
        <end position="56"/>
    </location>
</feature>
<gene>
    <name evidence="3" type="ORF">GCM10014713_29600</name>
</gene>
<evidence type="ECO:0000256" key="2">
    <source>
        <dbReference type="SAM" id="Phobius"/>
    </source>
</evidence>
<keyword evidence="4" id="KW-1185">Reference proteome</keyword>
<comment type="caution">
    <text evidence="3">The sequence shown here is derived from an EMBL/GenBank/DDBJ whole genome shotgun (WGS) entry which is preliminary data.</text>
</comment>
<dbReference type="RefSeq" id="WP_028797999.1">
    <property type="nucleotide sequence ID" value="NZ_BMQQ01000009.1"/>
</dbReference>
<protein>
    <submittedName>
        <fullName evidence="3">Uncharacterized protein</fullName>
    </submittedName>
</protein>
<evidence type="ECO:0000313" key="4">
    <source>
        <dbReference type="Proteomes" id="UP000619486"/>
    </source>
</evidence>
<name>A0A918H359_9ACTN</name>
<evidence type="ECO:0000313" key="3">
    <source>
        <dbReference type="EMBL" id="GGT33911.1"/>
    </source>
</evidence>
<feature type="compositionally biased region" description="Pro residues" evidence="1">
    <location>
        <begin position="86"/>
        <end position="95"/>
    </location>
</feature>
<reference evidence="3" key="2">
    <citation type="submission" date="2020-09" db="EMBL/GenBank/DDBJ databases">
        <authorList>
            <person name="Sun Q."/>
            <person name="Ohkuma M."/>
        </authorList>
    </citation>
    <scope>NUCLEOTIDE SEQUENCE</scope>
    <source>
        <strain evidence="3">JCM 3172</strain>
    </source>
</reference>
<evidence type="ECO:0000256" key="1">
    <source>
        <dbReference type="SAM" id="MobiDB-lite"/>
    </source>
</evidence>
<keyword evidence="2" id="KW-1133">Transmembrane helix</keyword>
<organism evidence="3 4">
    <name type="scientific">Streptomyces purpureus</name>
    <dbReference type="NCBI Taxonomy" id="1951"/>
    <lineage>
        <taxon>Bacteria</taxon>
        <taxon>Bacillati</taxon>
        <taxon>Actinomycetota</taxon>
        <taxon>Actinomycetes</taxon>
        <taxon>Kitasatosporales</taxon>
        <taxon>Streptomycetaceae</taxon>
        <taxon>Streptomyces</taxon>
    </lineage>
</organism>
<sequence length="136" mass="14815">MRRARLRHLLLDLGLWALLATPVLRRRVRRGVAQAIWIPLALLTALAVVMLGFGLYTQSRSFLDGDDYSALRTGQSRGTVEERLPPRPLDGPPATAPAEPAGADSCLYYRSTLIAAVPVFRLCFTGGVLSDKALIS</sequence>
<keyword evidence="2" id="KW-0812">Transmembrane</keyword>
<proteinExistence type="predicted"/>
<keyword evidence="2" id="KW-0472">Membrane</keyword>
<reference evidence="3" key="1">
    <citation type="journal article" date="2014" name="Int. J. Syst. Evol. Microbiol.">
        <title>Complete genome sequence of Corynebacterium casei LMG S-19264T (=DSM 44701T), isolated from a smear-ripened cheese.</title>
        <authorList>
            <consortium name="US DOE Joint Genome Institute (JGI-PGF)"/>
            <person name="Walter F."/>
            <person name="Albersmeier A."/>
            <person name="Kalinowski J."/>
            <person name="Ruckert C."/>
        </authorList>
    </citation>
    <scope>NUCLEOTIDE SEQUENCE</scope>
    <source>
        <strain evidence="3">JCM 3172</strain>
    </source>
</reference>
<feature type="region of interest" description="Disordered" evidence="1">
    <location>
        <begin position="72"/>
        <end position="99"/>
    </location>
</feature>
<dbReference type="AlphaFoldDB" id="A0A918H359"/>
<dbReference type="Proteomes" id="UP000619486">
    <property type="component" value="Unassembled WGS sequence"/>
</dbReference>